<dbReference type="EMBL" id="JACHOT010000001">
    <property type="protein sequence ID" value="MBB4649664.1"/>
    <property type="molecule type" value="Genomic_DNA"/>
</dbReference>
<comment type="caution">
    <text evidence="2">The sequence shown here is derived from an EMBL/GenBank/DDBJ whole genome shotgun (WGS) entry which is preliminary data.</text>
</comment>
<dbReference type="Gene3D" id="1.20.1420.60">
    <property type="match status" value="1"/>
</dbReference>
<protein>
    <recommendedName>
        <fullName evidence="1">DNA mimic protein DMP19 C-terminal domain-containing protein</fullName>
    </recommendedName>
</protein>
<dbReference type="RefSeq" id="WP_183261602.1">
    <property type="nucleotide sequence ID" value="NZ_BAAAVZ010000003.1"/>
</dbReference>
<organism evidence="2 3">
    <name type="scientific">Aminobacter niigataensis</name>
    <dbReference type="NCBI Taxonomy" id="83265"/>
    <lineage>
        <taxon>Bacteria</taxon>
        <taxon>Pseudomonadati</taxon>
        <taxon>Pseudomonadota</taxon>
        <taxon>Alphaproteobacteria</taxon>
        <taxon>Hyphomicrobiales</taxon>
        <taxon>Phyllobacteriaceae</taxon>
        <taxon>Aminobacter</taxon>
    </lineage>
</organism>
<evidence type="ECO:0000313" key="2">
    <source>
        <dbReference type="EMBL" id="MBB4649664.1"/>
    </source>
</evidence>
<reference evidence="2 3" key="1">
    <citation type="submission" date="2020-08" db="EMBL/GenBank/DDBJ databases">
        <title>Genomic Encyclopedia of Type Strains, Phase IV (KMG-IV): sequencing the most valuable type-strain genomes for metagenomic binning, comparative biology and taxonomic classification.</title>
        <authorList>
            <person name="Goeker M."/>
        </authorList>
    </citation>
    <scope>NUCLEOTIDE SEQUENCE [LARGE SCALE GENOMIC DNA]</scope>
    <source>
        <strain evidence="2 3">DSM 7050</strain>
    </source>
</reference>
<dbReference type="InterPro" id="IPR025402">
    <property type="entry name" value="DMP19_C"/>
</dbReference>
<accession>A0ABR6L0E8</accession>
<sequence length="396" mass="42809">MALFTFGKRKQPPSGNPPMPVILPASAFEQSKYRDDDIVQAVVNYVNSLFDHGLYHRHELPHVALQAYHADFYLAQVNNGGHSQFIHNSGRKAPHIFADALSGLLAMGATIQAALLQEMIDWFEANPAAASAQTGFSGGRAPALDKLDDRLYAAEKADPISRRAAEWVSRWPELRKVDDGFYEAEMQALILANPRRDKRLSAARIARFHHSVTDPLHAAVALAAAAVGTPEALTGIRGGYLTDIHGRQEKAWVVDTDGGMRFAVVDDAGARLYEYVEGHGDPLGNYRPPAAGALLGTVQGPAVEAVIRYATRMPVAAAGDLLLRRARPLVDDAVMSVQGATADIPNPVFWIVIAEESFALVESPRGFVLAGSASGERYGPLPLREAASHAEALQER</sequence>
<gene>
    <name evidence="2" type="ORF">GGQ99_001386</name>
</gene>
<keyword evidence="3" id="KW-1185">Reference proteome</keyword>
<evidence type="ECO:0000259" key="1">
    <source>
        <dbReference type="Pfam" id="PF14300"/>
    </source>
</evidence>
<proteinExistence type="predicted"/>
<dbReference type="Pfam" id="PF14300">
    <property type="entry name" value="DMP19"/>
    <property type="match status" value="1"/>
</dbReference>
<name>A0ABR6L0E8_9HYPH</name>
<evidence type="ECO:0000313" key="3">
    <source>
        <dbReference type="Proteomes" id="UP000539538"/>
    </source>
</evidence>
<dbReference type="Proteomes" id="UP000539538">
    <property type="component" value="Unassembled WGS sequence"/>
</dbReference>
<feature type="domain" description="DNA mimic protein DMP19 C-terminal" evidence="1">
    <location>
        <begin position="59"/>
        <end position="169"/>
    </location>
</feature>